<feature type="domain" description="BON" evidence="2">
    <location>
        <begin position="53"/>
        <end position="121"/>
    </location>
</feature>
<dbReference type="InterPro" id="IPR051686">
    <property type="entry name" value="Lipoprotein_DolP"/>
</dbReference>
<evidence type="ECO:0000259" key="2">
    <source>
        <dbReference type="PROSITE" id="PS50914"/>
    </source>
</evidence>
<feature type="signal peptide" evidence="1">
    <location>
        <begin position="1"/>
        <end position="24"/>
    </location>
</feature>
<dbReference type="Gene3D" id="3.30.1340.30">
    <property type="match status" value="1"/>
</dbReference>
<comment type="caution">
    <text evidence="3">The sequence shown here is derived from an EMBL/GenBank/DDBJ whole genome shotgun (WGS) entry which is preliminary data.</text>
</comment>
<organism evidence="3 4">
    <name type="scientific">Ralstonia psammae</name>
    <dbReference type="NCBI Taxonomy" id="3058598"/>
    <lineage>
        <taxon>Bacteria</taxon>
        <taxon>Pseudomonadati</taxon>
        <taxon>Pseudomonadota</taxon>
        <taxon>Betaproteobacteria</taxon>
        <taxon>Burkholderiales</taxon>
        <taxon>Burkholderiaceae</taxon>
        <taxon>Ralstonia</taxon>
    </lineage>
</organism>
<dbReference type="InterPro" id="IPR007055">
    <property type="entry name" value="BON_dom"/>
</dbReference>
<evidence type="ECO:0000256" key="1">
    <source>
        <dbReference type="SAM" id="SignalP"/>
    </source>
</evidence>
<dbReference type="InterPro" id="IPR014004">
    <property type="entry name" value="Transpt-assoc_nodulatn_dom_bac"/>
</dbReference>
<evidence type="ECO:0000313" key="3">
    <source>
        <dbReference type="EMBL" id="CAJ0791615.1"/>
    </source>
</evidence>
<dbReference type="PROSITE" id="PS50914">
    <property type="entry name" value="BON"/>
    <property type="match status" value="1"/>
</dbReference>
<name>A0ABN9IUY9_9RALS</name>
<dbReference type="Pfam" id="PF04972">
    <property type="entry name" value="BON"/>
    <property type="match status" value="1"/>
</dbReference>
<dbReference type="RefSeq" id="WP_316665690.1">
    <property type="nucleotide sequence ID" value="NZ_CATZBU010000004.1"/>
</dbReference>
<dbReference type="EMBL" id="CATZBU010000004">
    <property type="protein sequence ID" value="CAJ0791615.1"/>
    <property type="molecule type" value="Genomic_DNA"/>
</dbReference>
<dbReference type="SMART" id="SM00749">
    <property type="entry name" value="BON"/>
    <property type="match status" value="1"/>
</dbReference>
<gene>
    <name evidence="3" type="primary">osmY</name>
    <name evidence="3" type="ORF">LMG19083_02175</name>
</gene>
<dbReference type="Proteomes" id="UP001189813">
    <property type="component" value="Unassembled WGS sequence"/>
</dbReference>
<dbReference type="PANTHER" id="PTHR34606">
    <property type="entry name" value="BON DOMAIN-CONTAINING PROTEIN"/>
    <property type="match status" value="1"/>
</dbReference>
<protein>
    <submittedName>
        <fullName evidence="3">Osmotically-inducible protein Y</fullName>
    </submittedName>
</protein>
<keyword evidence="1" id="KW-0732">Signal</keyword>
<sequence length="122" mass="12917">MKPTRAITFTTSAALLALATGLYAPLGRGQSYAPSASVMHPNPTHETVRAGVSDTSITTKVKANLLDQKKLSSMHIHVRTRDGVVRLTGSVPTATERRMATEVAKGVTGVTSVENHLGLHKS</sequence>
<feature type="chain" id="PRO_5046413201" evidence="1">
    <location>
        <begin position="25"/>
        <end position="122"/>
    </location>
</feature>
<evidence type="ECO:0000313" key="4">
    <source>
        <dbReference type="Proteomes" id="UP001189813"/>
    </source>
</evidence>
<keyword evidence="4" id="KW-1185">Reference proteome</keyword>
<accession>A0ABN9IUY9</accession>
<reference evidence="3 4" key="1">
    <citation type="submission" date="2023-07" db="EMBL/GenBank/DDBJ databases">
        <authorList>
            <person name="Peeters C."/>
        </authorList>
    </citation>
    <scope>NUCLEOTIDE SEQUENCE [LARGE SCALE GENOMIC DNA]</scope>
    <source>
        <strain evidence="3 4">LMG 19083</strain>
    </source>
</reference>
<dbReference type="PANTHER" id="PTHR34606:SF15">
    <property type="entry name" value="BON DOMAIN-CONTAINING PROTEIN"/>
    <property type="match status" value="1"/>
</dbReference>
<proteinExistence type="predicted"/>